<sequence length="85" mass="9386">MRSQALEAETLAPLFLAISALQASLPSRFCLDIARRGVFRQVLLVMICGYIRMHGKLGILLVSLVKLGSFYALWCSTFEVILAIA</sequence>
<evidence type="ECO:0000313" key="3">
    <source>
        <dbReference type="Proteomes" id="UP001386955"/>
    </source>
</evidence>
<name>A0AAN9T2Y8_PSOTE</name>
<accession>A0AAN9T2Y8</accession>
<dbReference type="Proteomes" id="UP001386955">
    <property type="component" value="Unassembled WGS sequence"/>
</dbReference>
<reference evidence="2 3" key="1">
    <citation type="submission" date="2024-01" db="EMBL/GenBank/DDBJ databases">
        <title>The genomes of 5 underutilized Papilionoideae crops provide insights into root nodulation and disease resistanc.</title>
        <authorList>
            <person name="Jiang F."/>
        </authorList>
    </citation>
    <scope>NUCLEOTIDE SEQUENCE [LARGE SCALE GENOMIC DNA]</scope>
    <source>
        <strain evidence="2">DUOXIRENSHENG_FW03</strain>
        <tissue evidence="2">Leaves</tissue>
    </source>
</reference>
<keyword evidence="1" id="KW-1133">Transmembrane helix</keyword>
<keyword evidence="3" id="KW-1185">Reference proteome</keyword>
<dbReference type="AlphaFoldDB" id="A0AAN9T2Y8"/>
<evidence type="ECO:0000256" key="1">
    <source>
        <dbReference type="SAM" id="Phobius"/>
    </source>
</evidence>
<keyword evidence="1" id="KW-0812">Transmembrane</keyword>
<keyword evidence="1" id="KW-0472">Membrane</keyword>
<gene>
    <name evidence="2" type="ORF">VNO78_02716</name>
</gene>
<comment type="caution">
    <text evidence="2">The sequence shown here is derived from an EMBL/GenBank/DDBJ whole genome shotgun (WGS) entry which is preliminary data.</text>
</comment>
<protein>
    <submittedName>
        <fullName evidence="2">Uncharacterized protein</fullName>
    </submittedName>
</protein>
<dbReference type="EMBL" id="JAYMYS010000001">
    <property type="protein sequence ID" value="KAK7411283.1"/>
    <property type="molecule type" value="Genomic_DNA"/>
</dbReference>
<proteinExistence type="predicted"/>
<evidence type="ECO:0000313" key="2">
    <source>
        <dbReference type="EMBL" id="KAK7411283.1"/>
    </source>
</evidence>
<feature type="transmembrane region" description="Helical" evidence="1">
    <location>
        <begin position="58"/>
        <end position="84"/>
    </location>
</feature>
<organism evidence="2 3">
    <name type="scientific">Psophocarpus tetragonolobus</name>
    <name type="common">Winged bean</name>
    <name type="synonym">Dolichos tetragonolobus</name>
    <dbReference type="NCBI Taxonomy" id="3891"/>
    <lineage>
        <taxon>Eukaryota</taxon>
        <taxon>Viridiplantae</taxon>
        <taxon>Streptophyta</taxon>
        <taxon>Embryophyta</taxon>
        <taxon>Tracheophyta</taxon>
        <taxon>Spermatophyta</taxon>
        <taxon>Magnoliopsida</taxon>
        <taxon>eudicotyledons</taxon>
        <taxon>Gunneridae</taxon>
        <taxon>Pentapetalae</taxon>
        <taxon>rosids</taxon>
        <taxon>fabids</taxon>
        <taxon>Fabales</taxon>
        <taxon>Fabaceae</taxon>
        <taxon>Papilionoideae</taxon>
        <taxon>50 kb inversion clade</taxon>
        <taxon>NPAAA clade</taxon>
        <taxon>indigoferoid/millettioid clade</taxon>
        <taxon>Phaseoleae</taxon>
        <taxon>Psophocarpus</taxon>
    </lineage>
</organism>